<dbReference type="Pfam" id="PF06073">
    <property type="entry name" value="DUF934"/>
    <property type="match status" value="1"/>
</dbReference>
<reference evidence="1 2" key="1">
    <citation type="submission" date="2020-08" db="EMBL/GenBank/DDBJ databases">
        <title>Functional genomics of gut bacteria from endangered species of beetles.</title>
        <authorList>
            <person name="Carlos-Shanley C."/>
        </authorList>
    </citation>
    <scope>NUCLEOTIDE SEQUENCE [LARGE SCALE GENOMIC DNA]</scope>
    <source>
        <strain evidence="1 2">S00179</strain>
    </source>
</reference>
<dbReference type="PIRSF" id="PIRSF030820">
    <property type="entry name" value="UCP030820"/>
    <property type="match status" value="1"/>
</dbReference>
<proteinExistence type="predicted"/>
<dbReference type="EMBL" id="JACHLI010000023">
    <property type="protein sequence ID" value="MBB4866000.1"/>
    <property type="molecule type" value="Genomic_DNA"/>
</dbReference>
<protein>
    <submittedName>
        <fullName evidence="1">Uncharacterized protein (DUF934 family)</fullName>
    </submittedName>
</protein>
<dbReference type="InterPro" id="IPR008318">
    <property type="entry name" value="UCP030820"/>
</dbReference>
<comment type="caution">
    <text evidence="1">The sequence shown here is derived from an EMBL/GenBank/DDBJ whole genome shotgun (WGS) entry which is preliminary data.</text>
</comment>
<gene>
    <name evidence="1" type="ORF">HNP46_004901</name>
</gene>
<sequence>MNNLIRLVDGLAELAPNDPWTLVREVPEALPEGHLILPLESWLSAAPCRNEGDAIVIAREQDVQAAPELDGSRASSLLRRAGVWLGPDDDPQKLVGRFDELALIAIDFPSFRDGRGYSLAYLLRSRLGWRGELRAVGDVLRDQLAHLRQCGFDAFAVREDKSVEDALKGLAGLSVLYGRSVIEPRPLFRRRS</sequence>
<dbReference type="AlphaFoldDB" id="A0A7W7P3W0"/>
<dbReference type="RefSeq" id="WP_184594037.1">
    <property type="nucleotide sequence ID" value="NZ_JACHLI010000023.1"/>
</dbReference>
<accession>A0A7W7P3W0</accession>
<evidence type="ECO:0000313" key="1">
    <source>
        <dbReference type="EMBL" id="MBB4866000.1"/>
    </source>
</evidence>
<organism evidence="1 2">
    <name type="scientific">Pseudomonas nitroreducens</name>
    <dbReference type="NCBI Taxonomy" id="46680"/>
    <lineage>
        <taxon>Bacteria</taxon>
        <taxon>Pseudomonadati</taxon>
        <taxon>Pseudomonadota</taxon>
        <taxon>Gammaproteobacteria</taxon>
        <taxon>Pseudomonadales</taxon>
        <taxon>Pseudomonadaceae</taxon>
        <taxon>Pseudomonas</taxon>
    </lineage>
</organism>
<name>A0A7W7P3W0_PSENT</name>
<evidence type="ECO:0000313" key="2">
    <source>
        <dbReference type="Proteomes" id="UP000566995"/>
    </source>
</evidence>
<dbReference type="Proteomes" id="UP000566995">
    <property type="component" value="Unassembled WGS sequence"/>
</dbReference>